<keyword evidence="4" id="KW-0547">Nucleotide-binding</keyword>
<evidence type="ECO:0000256" key="4">
    <source>
        <dbReference type="ARBA" id="ARBA00022741"/>
    </source>
</evidence>
<dbReference type="PANTHER" id="PTHR11384:SF59">
    <property type="entry name" value="LYSOSOMAL COBALAMIN TRANSPORTER ABCD4"/>
    <property type="match status" value="1"/>
</dbReference>
<organism evidence="11 12">
    <name type="scientific">Paracraurococcus lichenis</name>
    <dbReference type="NCBI Taxonomy" id="3064888"/>
    <lineage>
        <taxon>Bacteria</taxon>
        <taxon>Pseudomonadati</taxon>
        <taxon>Pseudomonadota</taxon>
        <taxon>Alphaproteobacteria</taxon>
        <taxon>Acetobacterales</taxon>
        <taxon>Roseomonadaceae</taxon>
        <taxon>Paracraurococcus</taxon>
    </lineage>
</organism>
<dbReference type="InterPro" id="IPR011527">
    <property type="entry name" value="ABC1_TM_dom"/>
</dbReference>
<evidence type="ECO:0000256" key="2">
    <source>
        <dbReference type="ARBA" id="ARBA00022448"/>
    </source>
</evidence>
<reference evidence="11 12" key="1">
    <citation type="submission" date="2023-08" db="EMBL/GenBank/DDBJ databases">
        <title>The draft genome sequence of Paracraurococcus sp. LOR1-02.</title>
        <authorList>
            <person name="Kingkaew E."/>
            <person name="Tanasupawat S."/>
        </authorList>
    </citation>
    <scope>NUCLEOTIDE SEQUENCE [LARGE SCALE GENOMIC DNA]</scope>
    <source>
        <strain evidence="11 12">LOR1-02</strain>
    </source>
</reference>
<keyword evidence="5 11" id="KW-0067">ATP-binding</keyword>
<keyword evidence="3 8" id="KW-0812">Transmembrane</keyword>
<comment type="subcellular location">
    <subcellularLocation>
        <location evidence="1">Cell membrane</location>
        <topology evidence="1">Multi-pass membrane protein</topology>
    </subcellularLocation>
</comment>
<dbReference type="EMBL" id="JAUTWS010000001">
    <property type="protein sequence ID" value="MDO9706718.1"/>
    <property type="molecule type" value="Genomic_DNA"/>
</dbReference>
<dbReference type="CDD" id="cd03223">
    <property type="entry name" value="ABCD_peroxisomal_ALDP"/>
    <property type="match status" value="1"/>
</dbReference>
<name>A0ABT9DS49_9PROT</name>
<comment type="caution">
    <text evidence="11">The sequence shown here is derived from an EMBL/GenBank/DDBJ whole genome shotgun (WGS) entry which is preliminary data.</text>
</comment>
<feature type="transmembrane region" description="Helical" evidence="8">
    <location>
        <begin position="274"/>
        <end position="298"/>
    </location>
</feature>
<dbReference type="PROSITE" id="PS00211">
    <property type="entry name" value="ABC_TRANSPORTER_1"/>
    <property type="match status" value="1"/>
</dbReference>
<feature type="domain" description="ABC transmembrane type-1" evidence="10">
    <location>
        <begin position="38"/>
        <end position="333"/>
    </location>
</feature>
<evidence type="ECO:0000256" key="3">
    <source>
        <dbReference type="ARBA" id="ARBA00022692"/>
    </source>
</evidence>
<dbReference type="PANTHER" id="PTHR11384">
    <property type="entry name" value="ATP-BINDING CASSETTE, SUB-FAMILY D MEMBER"/>
    <property type="match status" value="1"/>
</dbReference>
<dbReference type="InterPro" id="IPR027417">
    <property type="entry name" value="P-loop_NTPase"/>
</dbReference>
<evidence type="ECO:0000256" key="7">
    <source>
        <dbReference type="ARBA" id="ARBA00023136"/>
    </source>
</evidence>
<dbReference type="SUPFAM" id="SSF52540">
    <property type="entry name" value="P-loop containing nucleoside triphosphate hydrolases"/>
    <property type="match status" value="1"/>
</dbReference>
<evidence type="ECO:0000256" key="6">
    <source>
        <dbReference type="ARBA" id="ARBA00022989"/>
    </source>
</evidence>
<dbReference type="SUPFAM" id="SSF90123">
    <property type="entry name" value="ABC transporter transmembrane region"/>
    <property type="match status" value="1"/>
</dbReference>
<dbReference type="PROSITE" id="PS50893">
    <property type="entry name" value="ABC_TRANSPORTER_2"/>
    <property type="match status" value="1"/>
</dbReference>
<dbReference type="SMART" id="SM00382">
    <property type="entry name" value="AAA"/>
    <property type="match status" value="1"/>
</dbReference>
<dbReference type="Gene3D" id="1.20.1560.10">
    <property type="entry name" value="ABC transporter type 1, transmembrane domain"/>
    <property type="match status" value="1"/>
</dbReference>
<dbReference type="RefSeq" id="WP_305101593.1">
    <property type="nucleotide sequence ID" value="NZ_JAUTWS010000001.1"/>
</dbReference>
<proteinExistence type="predicted"/>
<dbReference type="GO" id="GO:0005524">
    <property type="term" value="F:ATP binding"/>
    <property type="evidence" value="ECO:0007669"/>
    <property type="project" value="UniProtKB-KW"/>
</dbReference>
<feature type="transmembrane region" description="Helical" evidence="8">
    <location>
        <begin position="74"/>
        <end position="97"/>
    </location>
</feature>
<keyword evidence="2" id="KW-0813">Transport</keyword>
<dbReference type="Gene3D" id="3.40.50.300">
    <property type="entry name" value="P-loop containing nucleotide triphosphate hydrolases"/>
    <property type="match status" value="1"/>
</dbReference>
<feature type="transmembrane region" description="Helical" evidence="8">
    <location>
        <begin position="185"/>
        <end position="209"/>
    </location>
</feature>
<evidence type="ECO:0000256" key="5">
    <source>
        <dbReference type="ARBA" id="ARBA00022840"/>
    </source>
</evidence>
<feature type="transmembrane region" description="Helical" evidence="8">
    <location>
        <begin position="32"/>
        <end position="54"/>
    </location>
</feature>
<sequence>MASDHPDRPRQSALRRTLRFARGWYGSGEKRTAWGLTALVLLMTLAQIGIALRVNLWNGDLFSALERRDQGAMLLQAWIFPILALLTMALAVAQLWARQMLALSWRRWLVRDLQGRWARQGRNYHMGLLPDAADNPDQRISENTRWATAVAVDLGASLLYAVINLISFVGLLWTLSAAVPVAGLALPGGMLGIAVLYAAGGTLFTWWLGRPLIGIHIDRQRAESDHRFALIRLRENAEAVAMIEGGADEARVLDGAFGQVVGAMHRMLRQERHLMWLGSGYGMVAAALPLLLAGPAFFAGALGLGTLVQLGQAFAEVVRALSWLQEHWPQLADWRSHVERIAALEDSLAAAEALGREGGIAVEAGAPALVLDRVTLRNPAGRVLLDGASAVIRAGERVLIQGGSGCGKSTLFRAAAGLWPWGEGRIRMPAREDTMLLPQRPYLPLGTLRDAVCYPAAPGRFGDAAIAAALARCGLPALAARLDEAARWDRMLSLGEQQRLGFARLLLHSPRWVLLDESTSALDDAAEASVMRLFEQELAGAALVSIGHRPGLARFHDRVLRLEGGRLVATAQGVLQGTAMPPLPAPGRVRVAHAHAVPEQRLVARAERARSLGQPAR</sequence>
<dbReference type="Pfam" id="PF06472">
    <property type="entry name" value="ABC_membrane_2"/>
    <property type="match status" value="1"/>
</dbReference>
<evidence type="ECO:0000256" key="8">
    <source>
        <dbReference type="SAM" id="Phobius"/>
    </source>
</evidence>
<dbReference type="PROSITE" id="PS50929">
    <property type="entry name" value="ABC_TM1F"/>
    <property type="match status" value="1"/>
</dbReference>
<protein>
    <submittedName>
        <fullName evidence="11">ABC transporter ATP-binding protein/permease</fullName>
    </submittedName>
</protein>
<evidence type="ECO:0000259" key="9">
    <source>
        <dbReference type="PROSITE" id="PS50893"/>
    </source>
</evidence>
<keyword evidence="7 8" id="KW-0472">Membrane</keyword>
<feature type="transmembrane region" description="Helical" evidence="8">
    <location>
        <begin position="146"/>
        <end position="173"/>
    </location>
</feature>
<dbReference type="InterPro" id="IPR003439">
    <property type="entry name" value="ABC_transporter-like_ATP-bd"/>
</dbReference>
<evidence type="ECO:0000256" key="1">
    <source>
        <dbReference type="ARBA" id="ARBA00004651"/>
    </source>
</evidence>
<dbReference type="Proteomes" id="UP001243009">
    <property type="component" value="Unassembled WGS sequence"/>
</dbReference>
<dbReference type="InterPro" id="IPR050835">
    <property type="entry name" value="ABC_transporter_sub-D"/>
</dbReference>
<gene>
    <name evidence="11" type="ORF">Q7A36_00090</name>
</gene>
<keyword evidence="6 8" id="KW-1133">Transmembrane helix</keyword>
<dbReference type="InterPro" id="IPR017871">
    <property type="entry name" value="ABC_transporter-like_CS"/>
</dbReference>
<dbReference type="InterPro" id="IPR003593">
    <property type="entry name" value="AAA+_ATPase"/>
</dbReference>
<feature type="domain" description="ABC transporter" evidence="9">
    <location>
        <begin position="369"/>
        <end position="589"/>
    </location>
</feature>
<dbReference type="Pfam" id="PF00005">
    <property type="entry name" value="ABC_tran"/>
    <property type="match status" value="1"/>
</dbReference>
<evidence type="ECO:0000313" key="11">
    <source>
        <dbReference type="EMBL" id="MDO9706718.1"/>
    </source>
</evidence>
<dbReference type="InterPro" id="IPR036640">
    <property type="entry name" value="ABC1_TM_sf"/>
</dbReference>
<keyword evidence="12" id="KW-1185">Reference proteome</keyword>
<evidence type="ECO:0000259" key="10">
    <source>
        <dbReference type="PROSITE" id="PS50929"/>
    </source>
</evidence>
<accession>A0ABT9DS49</accession>
<evidence type="ECO:0000313" key="12">
    <source>
        <dbReference type="Proteomes" id="UP001243009"/>
    </source>
</evidence>